<dbReference type="GO" id="GO:0016757">
    <property type="term" value="F:glycosyltransferase activity"/>
    <property type="evidence" value="ECO:0007669"/>
    <property type="project" value="UniProtKB-KW"/>
</dbReference>
<gene>
    <name evidence="2" type="ORF">OGM63_25005</name>
</gene>
<dbReference type="RefSeq" id="WP_263748383.1">
    <property type="nucleotide sequence ID" value="NZ_JAOWRF010000355.1"/>
</dbReference>
<reference evidence="2 3" key="1">
    <citation type="submission" date="2022-10" db="EMBL/GenBank/DDBJ databases">
        <title>Identification of biosynthetic pathway for the production of the potent trypsin inhibitor radiosumin.</title>
        <authorList>
            <person name="Fewer D.P."/>
            <person name="Delbaje E."/>
            <person name="Ouyang X."/>
            <person name="Agostino P.D."/>
            <person name="Wahlsten M."/>
            <person name="Jokela J."/>
            <person name="Permi P."/>
            <person name="Haapaniemi E."/>
            <person name="Koistinen H."/>
        </authorList>
    </citation>
    <scope>NUCLEOTIDE SEQUENCE [LARGE SCALE GENOMIC DNA]</scope>
    <source>
        <strain evidence="2 3">NIES-515</strain>
    </source>
</reference>
<dbReference type="Proteomes" id="UP001526143">
    <property type="component" value="Unassembled WGS sequence"/>
</dbReference>
<evidence type="ECO:0000313" key="3">
    <source>
        <dbReference type="Proteomes" id="UP001526143"/>
    </source>
</evidence>
<dbReference type="PANTHER" id="PTHR46401">
    <property type="entry name" value="GLYCOSYLTRANSFERASE WBBK-RELATED"/>
    <property type="match status" value="1"/>
</dbReference>
<keyword evidence="1 2" id="KW-0808">Transferase</keyword>
<dbReference type="PANTHER" id="PTHR46401:SF2">
    <property type="entry name" value="GLYCOSYLTRANSFERASE WBBK-RELATED"/>
    <property type="match status" value="1"/>
</dbReference>
<sequence length="350" mass="39909">MLKVHVLFEHSANMHPHGSSHIRLLLPLTHQSNAEAFILSHSTIYSSADVVIVERMWKPNVSLKLAEDLVEQVRKDKACLIYTIDDNLLDLKPEEPNRYQFTTEQLMAVRYFAREADGIIVSTDCLKDRLNRFNNNIIVVPNALDERLLEDRLEPPKSGTANKPKVIGYMGTYTHDADLMMILQALRQTLGKHLDTVELQLIGGIGDPTIIEAFNGLPIKVLNIDKNGEYPDFMRWMAQSVQWDLAIAPLEDNIFTRCKSDIKFLDYSILGIPGIYSKVTPYEKTVRHLETGYLASNNPQAWEEAFETLLVDDDTLRQKLATQAEEYVLSSRTLKHCAQNWRDAILSIMN</sequence>
<dbReference type="SUPFAM" id="SSF53756">
    <property type="entry name" value="UDP-Glycosyltransferase/glycogen phosphorylase"/>
    <property type="match status" value="1"/>
</dbReference>
<organism evidence="2 3">
    <name type="scientific">Plectonema radiosum NIES-515</name>
    <dbReference type="NCBI Taxonomy" id="2986073"/>
    <lineage>
        <taxon>Bacteria</taxon>
        <taxon>Bacillati</taxon>
        <taxon>Cyanobacteriota</taxon>
        <taxon>Cyanophyceae</taxon>
        <taxon>Oscillatoriophycideae</taxon>
        <taxon>Oscillatoriales</taxon>
        <taxon>Microcoleaceae</taxon>
        <taxon>Plectonema</taxon>
    </lineage>
</organism>
<dbReference type="Gene3D" id="3.40.50.2000">
    <property type="entry name" value="Glycogen Phosphorylase B"/>
    <property type="match status" value="2"/>
</dbReference>
<dbReference type="EMBL" id="JAOWRF010000355">
    <property type="protein sequence ID" value="MCV3216724.1"/>
    <property type="molecule type" value="Genomic_DNA"/>
</dbReference>
<keyword evidence="2" id="KW-0328">Glycosyltransferase</keyword>
<comment type="caution">
    <text evidence="2">The sequence shown here is derived from an EMBL/GenBank/DDBJ whole genome shotgun (WGS) entry which is preliminary data.</text>
</comment>
<accession>A0ABT3B5W6</accession>
<evidence type="ECO:0000313" key="2">
    <source>
        <dbReference type="EMBL" id="MCV3216724.1"/>
    </source>
</evidence>
<name>A0ABT3B5W6_9CYAN</name>
<keyword evidence="3" id="KW-1185">Reference proteome</keyword>
<dbReference type="EC" id="2.4.-.-" evidence="2"/>
<evidence type="ECO:0000256" key="1">
    <source>
        <dbReference type="ARBA" id="ARBA00022679"/>
    </source>
</evidence>
<protein>
    <submittedName>
        <fullName evidence="2">Glycosyltransferase</fullName>
        <ecNumber evidence="2">2.4.-.-</ecNumber>
    </submittedName>
</protein>
<proteinExistence type="predicted"/>